<organism evidence="1 2">
    <name type="scientific">Punica granatum</name>
    <name type="common">Pomegranate</name>
    <dbReference type="NCBI Taxonomy" id="22663"/>
    <lineage>
        <taxon>Eukaryota</taxon>
        <taxon>Viridiplantae</taxon>
        <taxon>Streptophyta</taxon>
        <taxon>Embryophyta</taxon>
        <taxon>Tracheophyta</taxon>
        <taxon>Spermatophyta</taxon>
        <taxon>Magnoliopsida</taxon>
        <taxon>eudicotyledons</taxon>
        <taxon>Gunneridae</taxon>
        <taxon>Pentapetalae</taxon>
        <taxon>rosids</taxon>
        <taxon>malvids</taxon>
        <taxon>Myrtales</taxon>
        <taxon>Lythraceae</taxon>
        <taxon>Punica</taxon>
    </lineage>
</organism>
<name>A0A2I0IX74_PUNGR</name>
<protein>
    <submittedName>
        <fullName evidence="1">Uncharacterized protein</fullName>
    </submittedName>
</protein>
<keyword evidence="2" id="KW-1185">Reference proteome</keyword>
<sequence>MVIPSPEMRDGTVKVGLDRWWVGFGLFLLEQTPMEATDPTGALDKPDWHPGKKKLVRVVSTVFLADSLRFWVAKGLSGGRLVAVVLIAAVCLRVLRAFEELDISMEEEASCMEEEAEEEGWQRRVTAALGQAVGPAGLEGS</sequence>
<evidence type="ECO:0000313" key="2">
    <source>
        <dbReference type="Proteomes" id="UP000233551"/>
    </source>
</evidence>
<proteinExistence type="predicted"/>
<accession>A0A2I0IX74</accession>
<dbReference type="AlphaFoldDB" id="A0A2I0IX74"/>
<comment type="caution">
    <text evidence="1">The sequence shown here is derived from an EMBL/GenBank/DDBJ whole genome shotgun (WGS) entry which is preliminary data.</text>
</comment>
<gene>
    <name evidence="1" type="ORF">CRG98_030967</name>
</gene>
<reference evidence="1 2" key="1">
    <citation type="submission" date="2017-11" db="EMBL/GenBank/DDBJ databases">
        <title>De-novo sequencing of pomegranate (Punica granatum L.) genome.</title>
        <authorList>
            <person name="Akparov Z."/>
            <person name="Amiraslanov A."/>
            <person name="Hajiyeva S."/>
            <person name="Abbasov M."/>
            <person name="Kaur K."/>
            <person name="Hamwieh A."/>
            <person name="Solovyev V."/>
            <person name="Salamov A."/>
            <person name="Braich B."/>
            <person name="Kosarev P."/>
            <person name="Mahmoud A."/>
            <person name="Hajiyev E."/>
            <person name="Babayeva S."/>
            <person name="Izzatullayeva V."/>
            <person name="Mammadov A."/>
            <person name="Mammadov A."/>
            <person name="Sharifova S."/>
            <person name="Ojaghi J."/>
            <person name="Eynullazada K."/>
            <person name="Bayramov B."/>
            <person name="Abdulazimova A."/>
            <person name="Shahmuradov I."/>
        </authorList>
    </citation>
    <scope>NUCLEOTIDE SEQUENCE [LARGE SCALE GENOMIC DNA]</scope>
    <source>
        <strain evidence="2">cv. AG2017</strain>
        <tissue evidence="1">Leaf</tissue>
    </source>
</reference>
<dbReference type="Proteomes" id="UP000233551">
    <property type="component" value="Unassembled WGS sequence"/>
</dbReference>
<evidence type="ECO:0000313" key="1">
    <source>
        <dbReference type="EMBL" id="PKI48639.1"/>
    </source>
</evidence>
<dbReference type="EMBL" id="PGOL01002364">
    <property type="protein sequence ID" value="PKI48639.1"/>
    <property type="molecule type" value="Genomic_DNA"/>
</dbReference>